<gene>
    <name evidence="1" type="ORF">PROH_05210</name>
</gene>
<dbReference type="Pfam" id="PF01263">
    <property type="entry name" value="Aldose_epim"/>
    <property type="match status" value="1"/>
</dbReference>
<dbReference type="SUPFAM" id="SSF74650">
    <property type="entry name" value="Galactose mutarotase-like"/>
    <property type="match status" value="1"/>
</dbReference>
<dbReference type="InterPro" id="IPR011013">
    <property type="entry name" value="Gal_mutarotase_sf_dom"/>
</dbReference>
<dbReference type="PANTHER" id="PTHR11122">
    <property type="entry name" value="APOSPORY-ASSOCIATED PROTEIN C-RELATED"/>
    <property type="match status" value="1"/>
</dbReference>
<dbReference type="AlphaFoldDB" id="A0A0M2PW68"/>
<dbReference type="GO" id="GO:0016853">
    <property type="term" value="F:isomerase activity"/>
    <property type="evidence" value="ECO:0007669"/>
    <property type="project" value="InterPro"/>
</dbReference>
<dbReference type="Proteomes" id="UP000034681">
    <property type="component" value="Unassembled WGS sequence"/>
</dbReference>
<proteinExistence type="predicted"/>
<dbReference type="InterPro" id="IPR014718">
    <property type="entry name" value="GH-type_carb-bd"/>
</dbReference>
<dbReference type="eggNOG" id="COG2017">
    <property type="taxonomic scope" value="Bacteria"/>
</dbReference>
<evidence type="ECO:0000313" key="2">
    <source>
        <dbReference type="Proteomes" id="UP000034681"/>
    </source>
</evidence>
<name>A0A0M2PW68_PROHO</name>
<keyword evidence="2" id="KW-1185">Reference proteome</keyword>
<dbReference type="STRING" id="317619.GCA_000332315_04460"/>
<dbReference type="CDD" id="cd09025">
    <property type="entry name" value="Aldose_epim_Slr1438"/>
    <property type="match status" value="1"/>
</dbReference>
<dbReference type="GO" id="GO:0005975">
    <property type="term" value="P:carbohydrate metabolic process"/>
    <property type="evidence" value="ECO:0007669"/>
    <property type="project" value="InterPro"/>
</dbReference>
<dbReference type="Gene3D" id="2.70.98.10">
    <property type="match status" value="1"/>
</dbReference>
<accession>A0A0M2PW68</accession>
<dbReference type="GO" id="GO:0030246">
    <property type="term" value="F:carbohydrate binding"/>
    <property type="evidence" value="ECO:0007669"/>
    <property type="project" value="InterPro"/>
</dbReference>
<dbReference type="RefSeq" id="WP_017714555.1">
    <property type="nucleotide sequence ID" value="NZ_KB235944.1"/>
</dbReference>
<dbReference type="PANTHER" id="PTHR11122:SF13">
    <property type="entry name" value="GLUCOSE-6-PHOSPHATE 1-EPIMERASE"/>
    <property type="match status" value="1"/>
</dbReference>
<dbReference type="InterPro" id="IPR008183">
    <property type="entry name" value="Aldose_1/G6P_1-epimerase"/>
</dbReference>
<reference evidence="1" key="1">
    <citation type="submission" date="2012-04" db="EMBL/GenBank/DDBJ databases">
        <authorList>
            <person name="Borisov I.G."/>
            <person name="Ivanikova N.V."/>
            <person name="Pinevich A.V."/>
        </authorList>
    </citation>
    <scope>NUCLEOTIDE SEQUENCE</scope>
    <source>
        <strain evidence="1">CALU 1027</strain>
    </source>
</reference>
<protein>
    <submittedName>
        <fullName evidence="1">Aldose epimerase</fullName>
    </submittedName>
</protein>
<sequence length="290" mass="32175">MASVTVENQQYQTYVLADEAAQSHVVVVPERGGIVTQWQVQGLDLFYLDQERFTHPDLSVRGGIPILFPICGNLPNDSYSLGGETYSLVQHGFARNLPWTVVGQKTDPLSLSVQLVSDEATRAVYPFDFTVTYTYVVQGNSLEIRQSYENRSDRPLPMSAGFHPYFAVADGVKGQLQVDIPAQQWQVKDTGELLPFGGQFDFGLEEIDMALRSVTGSKATVVDPSRSLTLTVEYDAPFKTLVFWAVQGKDFYCLEPWTAPRNALNTGEDLTTVAPGQTFETWVRFTAAIA</sequence>
<dbReference type="EMBL" id="AJTX02000003">
    <property type="protein sequence ID" value="KKJ00686.1"/>
    <property type="molecule type" value="Genomic_DNA"/>
</dbReference>
<dbReference type="OrthoDB" id="9795355at2"/>
<comment type="caution">
    <text evidence="1">The sequence shown here is derived from an EMBL/GenBank/DDBJ whole genome shotgun (WGS) entry which is preliminary data.</text>
</comment>
<organism evidence="1 2">
    <name type="scientific">Prochlorothrix hollandica PCC 9006 = CALU 1027</name>
    <dbReference type="NCBI Taxonomy" id="317619"/>
    <lineage>
        <taxon>Bacteria</taxon>
        <taxon>Bacillati</taxon>
        <taxon>Cyanobacteriota</taxon>
        <taxon>Cyanophyceae</taxon>
        <taxon>Prochlorotrichales</taxon>
        <taxon>Prochlorotrichaceae</taxon>
        <taxon>Prochlorothrix</taxon>
    </lineage>
</organism>
<evidence type="ECO:0000313" key="1">
    <source>
        <dbReference type="EMBL" id="KKJ00686.1"/>
    </source>
</evidence>